<proteinExistence type="predicted"/>
<name>A0ABP4LDH8_9ACTN</name>
<keyword evidence="2" id="KW-1185">Reference proteome</keyword>
<evidence type="ECO:0000313" key="2">
    <source>
        <dbReference type="Proteomes" id="UP001501470"/>
    </source>
</evidence>
<gene>
    <name evidence="1" type="ORF">GCM10009827_041780</name>
</gene>
<evidence type="ECO:0000313" key="1">
    <source>
        <dbReference type="EMBL" id="GAA1521549.1"/>
    </source>
</evidence>
<reference evidence="2" key="1">
    <citation type="journal article" date="2019" name="Int. J. Syst. Evol. Microbiol.">
        <title>The Global Catalogue of Microorganisms (GCM) 10K type strain sequencing project: providing services to taxonomists for standard genome sequencing and annotation.</title>
        <authorList>
            <consortium name="The Broad Institute Genomics Platform"/>
            <consortium name="The Broad Institute Genome Sequencing Center for Infectious Disease"/>
            <person name="Wu L."/>
            <person name="Ma J."/>
        </authorList>
    </citation>
    <scope>NUCLEOTIDE SEQUENCE [LARGE SCALE GENOMIC DNA]</scope>
    <source>
        <strain evidence="2">JCM 15933</strain>
    </source>
</reference>
<protein>
    <submittedName>
        <fullName evidence="1">Uncharacterized protein</fullName>
    </submittedName>
</protein>
<accession>A0ABP4LDH8</accession>
<comment type="caution">
    <text evidence="1">The sequence shown here is derived from an EMBL/GenBank/DDBJ whole genome shotgun (WGS) entry which is preliminary data.</text>
</comment>
<sequence>MAGPVAVVRPDVLLIGRPAMAIAVRTLGALEWFAILAGSSGHWALTPPRAVAALLSCRRTAAVAALLPSGRVVVAASRPLGRAVAVSLLPCGWVAAEALRPRGRTVLEAALLPCGLTVLAAVRQAAGEVGHPGAAPCSRFWAVRSPARDGLPGRESERWAVLVAVRRSPATATQ</sequence>
<dbReference type="EMBL" id="BAAAQD010000008">
    <property type="protein sequence ID" value="GAA1521549.1"/>
    <property type="molecule type" value="Genomic_DNA"/>
</dbReference>
<dbReference type="Proteomes" id="UP001501470">
    <property type="component" value="Unassembled WGS sequence"/>
</dbReference>
<organism evidence="1 2">
    <name type="scientific">Dactylosporangium maewongense</name>
    <dbReference type="NCBI Taxonomy" id="634393"/>
    <lineage>
        <taxon>Bacteria</taxon>
        <taxon>Bacillati</taxon>
        <taxon>Actinomycetota</taxon>
        <taxon>Actinomycetes</taxon>
        <taxon>Micromonosporales</taxon>
        <taxon>Micromonosporaceae</taxon>
        <taxon>Dactylosporangium</taxon>
    </lineage>
</organism>